<dbReference type="Gene3D" id="1.10.10.10">
    <property type="entry name" value="Winged helix-like DNA-binding domain superfamily/Winged helix DNA-binding domain"/>
    <property type="match status" value="1"/>
</dbReference>
<dbReference type="PROSITE" id="PS00042">
    <property type="entry name" value="HTH_CRP_1"/>
    <property type="match status" value="1"/>
</dbReference>
<dbReference type="InterPro" id="IPR036390">
    <property type="entry name" value="WH_DNA-bd_sf"/>
</dbReference>
<sequence length="102" mass="10783">MTDKTRKSDSGGRVLRVMKALKGHSLVGLSNGELAKALGESPATINRCVNTLIAEGMAVRLDTGRFALSVAALQIAQAHATEMSRASDRLNELTQRVAAGSY</sequence>
<dbReference type="GO" id="GO:0003677">
    <property type="term" value="F:DNA binding"/>
    <property type="evidence" value="ECO:0007669"/>
    <property type="project" value="InterPro"/>
</dbReference>
<dbReference type="PANTHER" id="PTHR30136:SF35">
    <property type="entry name" value="HTH-TYPE TRANSCRIPTIONAL REGULATOR RV1719"/>
    <property type="match status" value="1"/>
</dbReference>
<name>A0A5J6LAT0_9GAMM</name>
<evidence type="ECO:0000313" key="3">
    <source>
        <dbReference type="Proteomes" id="UP000325606"/>
    </source>
</evidence>
<dbReference type="InterPro" id="IPR018335">
    <property type="entry name" value="Tscrpt_reg_HTH_Crp-type_CS"/>
</dbReference>
<dbReference type="InterPro" id="IPR005471">
    <property type="entry name" value="Tscrpt_reg_IclR_N"/>
</dbReference>
<dbReference type="InterPro" id="IPR050707">
    <property type="entry name" value="HTH_MetabolicPath_Reg"/>
</dbReference>
<protein>
    <submittedName>
        <fullName evidence="2">Helix-turn-helix domain-containing protein</fullName>
    </submittedName>
</protein>
<dbReference type="AlphaFoldDB" id="A0A5J6LAT0"/>
<dbReference type="PANTHER" id="PTHR30136">
    <property type="entry name" value="HELIX-TURN-HELIX TRANSCRIPTIONAL REGULATOR, ICLR FAMILY"/>
    <property type="match status" value="1"/>
</dbReference>
<gene>
    <name evidence="2" type="ORF">F5I99_03505</name>
</gene>
<evidence type="ECO:0000259" key="1">
    <source>
        <dbReference type="Pfam" id="PF09339"/>
    </source>
</evidence>
<dbReference type="Proteomes" id="UP000325606">
    <property type="component" value="Chromosome"/>
</dbReference>
<accession>A0A5J6LAT0</accession>
<reference evidence="2 3" key="1">
    <citation type="submission" date="2019-09" db="EMBL/GenBank/DDBJ databases">
        <title>Nitrincola iocasae sp. nov., a bacterium isolated from the sediment collected at a cold seep field in South China Sea.</title>
        <authorList>
            <person name="Zhang H."/>
            <person name="Wang H."/>
            <person name="Li C."/>
        </authorList>
    </citation>
    <scope>NUCLEOTIDE SEQUENCE [LARGE SCALE GENOMIC DNA]</scope>
    <source>
        <strain evidence="2 3">KXZD1103</strain>
    </source>
</reference>
<organism evidence="2 3">
    <name type="scientific">Nitrincola iocasae</name>
    <dbReference type="NCBI Taxonomy" id="2614693"/>
    <lineage>
        <taxon>Bacteria</taxon>
        <taxon>Pseudomonadati</taxon>
        <taxon>Pseudomonadota</taxon>
        <taxon>Gammaproteobacteria</taxon>
        <taxon>Oceanospirillales</taxon>
        <taxon>Oceanospirillaceae</taxon>
        <taxon>Nitrincola</taxon>
    </lineage>
</organism>
<dbReference type="KEGG" id="nik:F5I99_03505"/>
<keyword evidence="3" id="KW-1185">Reference proteome</keyword>
<proteinExistence type="predicted"/>
<evidence type="ECO:0000313" key="2">
    <source>
        <dbReference type="EMBL" id="QEW05627.1"/>
    </source>
</evidence>
<dbReference type="EMBL" id="CP044222">
    <property type="protein sequence ID" value="QEW05627.1"/>
    <property type="molecule type" value="Genomic_DNA"/>
</dbReference>
<dbReference type="GO" id="GO:0003700">
    <property type="term" value="F:DNA-binding transcription factor activity"/>
    <property type="evidence" value="ECO:0007669"/>
    <property type="project" value="InterPro"/>
</dbReference>
<dbReference type="SUPFAM" id="SSF46785">
    <property type="entry name" value="Winged helix' DNA-binding domain"/>
    <property type="match status" value="1"/>
</dbReference>
<feature type="domain" description="HTH iclR-type" evidence="1">
    <location>
        <begin position="13"/>
        <end position="60"/>
    </location>
</feature>
<dbReference type="InterPro" id="IPR036388">
    <property type="entry name" value="WH-like_DNA-bd_sf"/>
</dbReference>
<dbReference type="GO" id="GO:0045892">
    <property type="term" value="P:negative regulation of DNA-templated transcription"/>
    <property type="evidence" value="ECO:0007669"/>
    <property type="project" value="TreeGrafter"/>
</dbReference>
<dbReference type="RefSeq" id="WP_151053671.1">
    <property type="nucleotide sequence ID" value="NZ_CP044222.1"/>
</dbReference>
<dbReference type="Pfam" id="PF09339">
    <property type="entry name" value="HTH_IclR"/>
    <property type="match status" value="1"/>
</dbReference>